<evidence type="ECO:0000259" key="2">
    <source>
        <dbReference type="PROSITE" id="PS50011"/>
    </source>
</evidence>
<dbReference type="AlphaFoldDB" id="A0A8S1IY63"/>
<dbReference type="OrthoDB" id="1335080at2759"/>
<dbReference type="SUPFAM" id="SSF46689">
    <property type="entry name" value="Homeodomain-like"/>
    <property type="match status" value="1"/>
</dbReference>
<dbReference type="InterPro" id="IPR001245">
    <property type="entry name" value="Ser-Thr/Tyr_kinase_cat_dom"/>
</dbReference>
<dbReference type="SMART" id="SM00717">
    <property type="entry name" value="SANT"/>
    <property type="match status" value="1"/>
</dbReference>
<organism evidence="5 6">
    <name type="scientific">Ostreobium quekettii</name>
    <dbReference type="NCBI Taxonomy" id="121088"/>
    <lineage>
        <taxon>Eukaryota</taxon>
        <taxon>Viridiplantae</taxon>
        <taxon>Chlorophyta</taxon>
        <taxon>core chlorophytes</taxon>
        <taxon>Ulvophyceae</taxon>
        <taxon>TCBD clade</taxon>
        <taxon>Bryopsidales</taxon>
        <taxon>Ostreobineae</taxon>
        <taxon>Ostreobiaceae</taxon>
        <taxon>Ostreobium</taxon>
    </lineage>
</organism>
<dbReference type="InterPro" id="IPR011009">
    <property type="entry name" value="Kinase-like_dom_sf"/>
</dbReference>
<dbReference type="Gene3D" id="1.10.10.60">
    <property type="entry name" value="Homeodomain-like"/>
    <property type="match status" value="1"/>
</dbReference>
<feature type="domain" description="Myb-like" evidence="3">
    <location>
        <begin position="160"/>
        <end position="210"/>
    </location>
</feature>
<dbReference type="Pfam" id="PF07714">
    <property type="entry name" value="PK_Tyr_Ser-Thr"/>
    <property type="match status" value="1"/>
</dbReference>
<protein>
    <submittedName>
        <fullName evidence="5">Uncharacterized protein</fullName>
    </submittedName>
</protein>
<feature type="domain" description="Protein kinase" evidence="2">
    <location>
        <begin position="1"/>
        <end position="157"/>
    </location>
</feature>
<feature type="domain" description="HTH myb-type" evidence="4">
    <location>
        <begin position="167"/>
        <end position="214"/>
    </location>
</feature>
<evidence type="ECO:0000256" key="1">
    <source>
        <dbReference type="SAM" id="MobiDB-lite"/>
    </source>
</evidence>
<feature type="region of interest" description="Disordered" evidence="1">
    <location>
        <begin position="216"/>
        <end position="250"/>
    </location>
</feature>
<keyword evidence="6" id="KW-1185">Reference proteome</keyword>
<evidence type="ECO:0000313" key="5">
    <source>
        <dbReference type="EMBL" id="CAD7700118.1"/>
    </source>
</evidence>
<name>A0A8S1IY63_9CHLO</name>
<accession>A0A8S1IY63</accession>
<comment type="caution">
    <text evidence="5">The sequence shown here is derived from an EMBL/GenBank/DDBJ whole genome shotgun (WGS) entry which is preliminary data.</text>
</comment>
<dbReference type="PROSITE" id="PS50090">
    <property type="entry name" value="MYB_LIKE"/>
    <property type="match status" value="1"/>
</dbReference>
<feature type="compositionally biased region" description="Basic and acidic residues" evidence="1">
    <location>
        <begin position="234"/>
        <end position="250"/>
    </location>
</feature>
<dbReference type="InterPro" id="IPR000719">
    <property type="entry name" value="Prot_kinase_dom"/>
</dbReference>
<evidence type="ECO:0000259" key="3">
    <source>
        <dbReference type="PROSITE" id="PS50090"/>
    </source>
</evidence>
<dbReference type="InterPro" id="IPR001005">
    <property type="entry name" value="SANT/Myb"/>
</dbReference>
<dbReference type="Pfam" id="PF00249">
    <property type="entry name" value="Myb_DNA-binding"/>
    <property type="match status" value="1"/>
</dbReference>
<dbReference type="EMBL" id="CAJHUC010001179">
    <property type="protein sequence ID" value="CAD7700118.1"/>
    <property type="molecule type" value="Genomic_DNA"/>
</dbReference>
<evidence type="ECO:0000313" key="6">
    <source>
        <dbReference type="Proteomes" id="UP000708148"/>
    </source>
</evidence>
<proteinExistence type="predicted"/>
<dbReference type="PANTHER" id="PTHR44329">
    <property type="entry name" value="SERINE/THREONINE-PROTEIN KINASE TNNI3K-RELATED"/>
    <property type="match status" value="1"/>
</dbReference>
<dbReference type="PANTHER" id="PTHR44329:SF214">
    <property type="entry name" value="PROTEIN KINASE DOMAIN-CONTAINING PROTEIN"/>
    <property type="match status" value="1"/>
</dbReference>
<dbReference type="SMART" id="SM00220">
    <property type="entry name" value="S_TKc"/>
    <property type="match status" value="1"/>
</dbReference>
<dbReference type="InterPro" id="IPR017930">
    <property type="entry name" value="Myb_dom"/>
</dbReference>
<dbReference type="Proteomes" id="UP000708148">
    <property type="component" value="Unassembled WGS sequence"/>
</dbReference>
<dbReference type="InterPro" id="IPR051681">
    <property type="entry name" value="Ser/Thr_Kinases-Pseudokinases"/>
</dbReference>
<reference evidence="5" key="1">
    <citation type="submission" date="2020-12" db="EMBL/GenBank/DDBJ databases">
        <authorList>
            <person name="Iha C."/>
        </authorList>
    </citation>
    <scope>NUCLEOTIDE SEQUENCE</scope>
</reference>
<dbReference type="InterPro" id="IPR008271">
    <property type="entry name" value="Ser/Thr_kinase_AS"/>
</dbReference>
<dbReference type="PROSITE" id="PS00108">
    <property type="entry name" value="PROTEIN_KINASE_ST"/>
    <property type="match status" value="1"/>
</dbReference>
<dbReference type="InterPro" id="IPR009057">
    <property type="entry name" value="Homeodomain-like_sf"/>
</dbReference>
<dbReference type="GO" id="GO:0004674">
    <property type="term" value="F:protein serine/threonine kinase activity"/>
    <property type="evidence" value="ECO:0007669"/>
    <property type="project" value="TreeGrafter"/>
</dbReference>
<evidence type="ECO:0000259" key="4">
    <source>
        <dbReference type="PROSITE" id="PS51294"/>
    </source>
</evidence>
<dbReference type="CDD" id="cd00167">
    <property type="entry name" value="SANT"/>
    <property type="match status" value="1"/>
</dbReference>
<dbReference type="SUPFAM" id="SSF56112">
    <property type="entry name" value="Protein kinase-like (PK-like)"/>
    <property type="match status" value="1"/>
</dbReference>
<gene>
    <name evidence="5" type="ORF">OSTQU699_LOCUS5477</name>
</gene>
<dbReference type="GO" id="GO:0005524">
    <property type="term" value="F:ATP binding"/>
    <property type="evidence" value="ECO:0007669"/>
    <property type="project" value="InterPro"/>
</dbReference>
<dbReference type="Gene3D" id="1.10.510.10">
    <property type="entry name" value="Transferase(Phosphotransferase) domain 1"/>
    <property type="match status" value="1"/>
</dbReference>
<sequence length="324" mass="36956">MVRCSKHLHKSRIIHGDVKTENFLVFNTQAGGDVVIKITDFGLAATKTETRSKTAFPMAGTFLWMAPELNEGAAQTFSADVFSMGLVLFEIAGLSPPYRGLRSNNMVQKRKVAGKNPVPIPDDCPEAVAGLMKRCIAPAACERPRMDQVCTELEEALQQYQRAKPDAWSKQEDEQILELHKKYGNKWTEIARRIGRRTDNAVKARYQVIVRRDEETKSNSGDMMDGVEAASTRDNIKNTSLERVREELQRQERKRREQQRLAQEQKDQWRRVLNGCKEQMKVRKGPPTHSVNMQQDQMSCALPVRQVFVRNLWVTELPANSNIC</sequence>
<dbReference type="PROSITE" id="PS50011">
    <property type="entry name" value="PROTEIN_KINASE_DOM"/>
    <property type="match status" value="1"/>
</dbReference>
<dbReference type="PROSITE" id="PS51294">
    <property type="entry name" value="HTH_MYB"/>
    <property type="match status" value="1"/>
</dbReference>